<feature type="domain" description="Radical SAM core" evidence="6">
    <location>
        <begin position="18"/>
        <end position="222"/>
    </location>
</feature>
<keyword evidence="3" id="KW-0479">Metal-binding</keyword>
<keyword evidence="8" id="KW-1185">Reference proteome</keyword>
<sequence>MTAPHAAEAVEPVINTDFEHCESVYWVFTQRCNDECDHCYNLSGPRGAVISLEECLAIVDHLPARCDRIILSGGEPLADRKKLYAILEALRKRYGQATQVMLQTNGDLLTPERLDRILELGVSRIDIASIDRYHKHQGHRRQELEDLFRSRGMRGDEQDPLIDKDNYLKSEASFGFWGATEDMWLGGNWARGRALEKDIWKRDGGHNFCAILSGARGFLGGTELPQEISIQLWRINPCCPGTHRPLGDARTERVADVLAQAAASPVWRALNRGNPYAMGAALGLDASFGRRRAEALQNVCLWCDEFFSQHHNDASSVQGPIEV</sequence>
<dbReference type="InterPro" id="IPR007197">
    <property type="entry name" value="rSAM"/>
</dbReference>
<evidence type="ECO:0000256" key="5">
    <source>
        <dbReference type="ARBA" id="ARBA00023014"/>
    </source>
</evidence>
<gene>
    <name evidence="7" type="ORF">J3U87_09260</name>
</gene>
<dbReference type="InterPro" id="IPR013785">
    <property type="entry name" value="Aldolase_TIM"/>
</dbReference>
<dbReference type="SFLD" id="SFLDS00029">
    <property type="entry name" value="Radical_SAM"/>
    <property type="match status" value="1"/>
</dbReference>
<dbReference type="CDD" id="cd01335">
    <property type="entry name" value="Radical_SAM"/>
    <property type="match status" value="1"/>
</dbReference>
<dbReference type="InterPro" id="IPR050377">
    <property type="entry name" value="Radical_SAM_PqqE_MftC-like"/>
</dbReference>
<keyword evidence="4" id="KW-0408">Iron</keyword>
<dbReference type="PROSITE" id="PS51918">
    <property type="entry name" value="RADICAL_SAM"/>
    <property type="match status" value="1"/>
</dbReference>
<dbReference type="SUPFAM" id="SSF102114">
    <property type="entry name" value="Radical SAM enzymes"/>
    <property type="match status" value="1"/>
</dbReference>
<dbReference type="RefSeq" id="WP_237382754.1">
    <property type="nucleotide sequence ID" value="NZ_CP071793.1"/>
</dbReference>
<dbReference type="InterPro" id="IPR058240">
    <property type="entry name" value="rSAM_sf"/>
</dbReference>
<evidence type="ECO:0000256" key="1">
    <source>
        <dbReference type="ARBA" id="ARBA00001966"/>
    </source>
</evidence>
<evidence type="ECO:0000256" key="4">
    <source>
        <dbReference type="ARBA" id="ARBA00023004"/>
    </source>
</evidence>
<dbReference type="Pfam" id="PF04055">
    <property type="entry name" value="Radical_SAM"/>
    <property type="match status" value="1"/>
</dbReference>
<keyword evidence="2" id="KW-0949">S-adenosyl-L-methionine</keyword>
<evidence type="ECO:0000313" key="7">
    <source>
        <dbReference type="EMBL" id="QTD52650.1"/>
    </source>
</evidence>
<dbReference type="SFLD" id="SFLDG01067">
    <property type="entry name" value="SPASM/twitch_domain_containing"/>
    <property type="match status" value="1"/>
</dbReference>
<dbReference type="GO" id="GO:0051536">
    <property type="term" value="F:iron-sulfur cluster binding"/>
    <property type="evidence" value="ECO:0007669"/>
    <property type="project" value="UniProtKB-KW"/>
</dbReference>
<evidence type="ECO:0000313" key="8">
    <source>
        <dbReference type="Proteomes" id="UP000663929"/>
    </source>
</evidence>
<reference evidence="7" key="1">
    <citation type="submission" date="2021-03" db="EMBL/GenBank/DDBJ databases">
        <title>Acanthopleuribacteraceae sp. M133.</title>
        <authorList>
            <person name="Wang G."/>
        </authorList>
    </citation>
    <scope>NUCLEOTIDE SEQUENCE</scope>
    <source>
        <strain evidence="7">M133</strain>
    </source>
</reference>
<dbReference type="GO" id="GO:0003824">
    <property type="term" value="F:catalytic activity"/>
    <property type="evidence" value="ECO:0007669"/>
    <property type="project" value="InterPro"/>
</dbReference>
<dbReference type="GO" id="GO:0046872">
    <property type="term" value="F:metal ion binding"/>
    <property type="evidence" value="ECO:0007669"/>
    <property type="project" value="UniProtKB-KW"/>
</dbReference>
<evidence type="ECO:0000256" key="2">
    <source>
        <dbReference type="ARBA" id="ARBA00022691"/>
    </source>
</evidence>
<proteinExistence type="predicted"/>
<dbReference type="EMBL" id="CP071793">
    <property type="protein sequence ID" value="QTD52650.1"/>
    <property type="molecule type" value="Genomic_DNA"/>
</dbReference>
<protein>
    <submittedName>
        <fullName evidence="7">Radical SAM protein</fullName>
    </submittedName>
</protein>
<evidence type="ECO:0000259" key="6">
    <source>
        <dbReference type="PROSITE" id="PS51918"/>
    </source>
</evidence>
<dbReference type="PANTHER" id="PTHR11228:SF7">
    <property type="entry name" value="PQQA PEPTIDE CYCLASE"/>
    <property type="match status" value="1"/>
</dbReference>
<dbReference type="KEGG" id="scor:J3U87_09260"/>
<dbReference type="PANTHER" id="PTHR11228">
    <property type="entry name" value="RADICAL SAM DOMAIN PROTEIN"/>
    <property type="match status" value="1"/>
</dbReference>
<dbReference type="Proteomes" id="UP000663929">
    <property type="component" value="Chromosome"/>
</dbReference>
<accession>A0A8A4TSZ0</accession>
<evidence type="ECO:0000256" key="3">
    <source>
        <dbReference type="ARBA" id="ARBA00022723"/>
    </source>
</evidence>
<keyword evidence="5" id="KW-0411">Iron-sulfur</keyword>
<comment type="cofactor">
    <cofactor evidence="1">
        <name>[4Fe-4S] cluster</name>
        <dbReference type="ChEBI" id="CHEBI:49883"/>
    </cofactor>
</comment>
<organism evidence="7 8">
    <name type="scientific">Sulfidibacter corallicola</name>
    <dbReference type="NCBI Taxonomy" id="2818388"/>
    <lineage>
        <taxon>Bacteria</taxon>
        <taxon>Pseudomonadati</taxon>
        <taxon>Acidobacteriota</taxon>
        <taxon>Holophagae</taxon>
        <taxon>Acanthopleuribacterales</taxon>
        <taxon>Acanthopleuribacteraceae</taxon>
        <taxon>Sulfidibacter</taxon>
    </lineage>
</organism>
<dbReference type="AlphaFoldDB" id="A0A8A4TSZ0"/>
<dbReference type="Gene3D" id="3.20.20.70">
    <property type="entry name" value="Aldolase class I"/>
    <property type="match status" value="1"/>
</dbReference>
<name>A0A8A4TSZ0_SULCO</name>